<dbReference type="PANTHER" id="PTHR44591:SF14">
    <property type="entry name" value="PROTEIN PILG"/>
    <property type="match status" value="1"/>
</dbReference>
<protein>
    <recommendedName>
        <fullName evidence="4">Response regulatory domain-containing protein</fullName>
    </recommendedName>
</protein>
<dbReference type="EMBL" id="UOGL01000044">
    <property type="protein sequence ID" value="VAX36262.1"/>
    <property type="molecule type" value="Genomic_DNA"/>
</dbReference>
<dbReference type="InterPro" id="IPR001789">
    <property type="entry name" value="Sig_transdc_resp-reg_receiver"/>
</dbReference>
<sequence>MSEVPKRVLLVDDDEEILAVTKMVLESNGYEVITAQDGCEGLTCIERDRPDVVVLDLVMPRRNGFSLLERLHVDASHPARSPRIIMTTGNDEQRHRDSAKSRGVDIFLPKPYDVDELIECIEKLLSEK</sequence>
<dbReference type="PANTHER" id="PTHR44591">
    <property type="entry name" value="STRESS RESPONSE REGULATOR PROTEIN 1"/>
    <property type="match status" value="1"/>
</dbReference>
<dbReference type="SUPFAM" id="SSF52172">
    <property type="entry name" value="CheY-like"/>
    <property type="match status" value="1"/>
</dbReference>
<dbReference type="InterPro" id="IPR011006">
    <property type="entry name" value="CheY-like_superfamily"/>
</dbReference>
<evidence type="ECO:0000256" key="2">
    <source>
        <dbReference type="ARBA" id="ARBA00023012"/>
    </source>
</evidence>
<accession>A0A3B1D6D7</accession>
<proteinExistence type="predicted"/>
<reference evidence="5" key="1">
    <citation type="submission" date="2018-06" db="EMBL/GenBank/DDBJ databases">
        <authorList>
            <person name="Zhirakovskaya E."/>
        </authorList>
    </citation>
    <scope>NUCLEOTIDE SEQUENCE</scope>
</reference>
<dbReference type="Pfam" id="PF00072">
    <property type="entry name" value="Response_reg"/>
    <property type="match status" value="1"/>
</dbReference>
<dbReference type="PROSITE" id="PS50110">
    <property type="entry name" value="RESPONSE_REGULATORY"/>
    <property type="match status" value="1"/>
</dbReference>
<dbReference type="Gene3D" id="3.40.50.2300">
    <property type="match status" value="1"/>
</dbReference>
<gene>
    <name evidence="5" type="ORF">MNBD_PLANCTO02-926</name>
</gene>
<organism evidence="5">
    <name type="scientific">hydrothermal vent metagenome</name>
    <dbReference type="NCBI Taxonomy" id="652676"/>
    <lineage>
        <taxon>unclassified sequences</taxon>
        <taxon>metagenomes</taxon>
        <taxon>ecological metagenomes</taxon>
    </lineage>
</organism>
<keyword evidence="2" id="KW-0902">Two-component regulatory system</keyword>
<evidence type="ECO:0000256" key="3">
    <source>
        <dbReference type="SAM" id="MobiDB-lite"/>
    </source>
</evidence>
<evidence type="ECO:0000313" key="5">
    <source>
        <dbReference type="EMBL" id="VAX36262.1"/>
    </source>
</evidence>
<evidence type="ECO:0000259" key="4">
    <source>
        <dbReference type="PROSITE" id="PS50110"/>
    </source>
</evidence>
<dbReference type="InterPro" id="IPR050595">
    <property type="entry name" value="Bact_response_regulator"/>
</dbReference>
<dbReference type="CDD" id="cd00156">
    <property type="entry name" value="REC"/>
    <property type="match status" value="1"/>
</dbReference>
<name>A0A3B1D6D7_9ZZZZ</name>
<dbReference type="GO" id="GO:0000160">
    <property type="term" value="P:phosphorelay signal transduction system"/>
    <property type="evidence" value="ECO:0007669"/>
    <property type="project" value="UniProtKB-KW"/>
</dbReference>
<feature type="domain" description="Response regulatory" evidence="4">
    <location>
        <begin position="7"/>
        <end position="125"/>
    </location>
</feature>
<feature type="region of interest" description="Disordered" evidence="3">
    <location>
        <begin position="79"/>
        <end position="100"/>
    </location>
</feature>
<dbReference type="SMART" id="SM00448">
    <property type="entry name" value="REC"/>
    <property type="match status" value="1"/>
</dbReference>
<keyword evidence="1" id="KW-0597">Phosphoprotein</keyword>
<dbReference type="AlphaFoldDB" id="A0A3B1D6D7"/>
<feature type="compositionally biased region" description="Basic and acidic residues" evidence="3">
    <location>
        <begin position="91"/>
        <end position="100"/>
    </location>
</feature>
<evidence type="ECO:0000256" key="1">
    <source>
        <dbReference type="ARBA" id="ARBA00022553"/>
    </source>
</evidence>